<dbReference type="EMBL" id="JBHTLM010000003">
    <property type="protein sequence ID" value="MFD1176008.1"/>
    <property type="molecule type" value="Genomic_DNA"/>
</dbReference>
<evidence type="ECO:0000313" key="1">
    <source>
        <dbReference type="EMBL" id="MFD1176008.1"/>
    </source>
</evidence>
<protein>
    <recommendedName>
        <fullName evidence="3">Lipoprotein</fullName>
    </recommendedName>
</protein>
<comment type="caution">
    <text evidence="1">The sequence shown here is derived from an EMBL/GenBank/DDBJ whole genome shotgun (WGS) entry which is preliminary data.</text>
</comment>
<gene>
    <name evidence="1" type="ORF">ACFQ3W_06755</name>
</gene>
<evidence type="ECO:0000313" key="2">
    <source>
        <dbReference type="Proteomes" id="UP001597262"/>
    </source>
</evidence>
<keyword evidence="2" id="KW-1185">Reference proteome</keyword>
<organism evidence="1 2">
    <name type="scientific">Paenibacillus puldeungensis</name>
    <dbReference type="NCBI Taxonomy" id="696536"/>
    <lineage>
        <taxon>Bacteria</taxon>
        <taxon>Bacillati</taxon>
        <taxon>Bacillota</taxon>
        <taxon>Bacilli</taxon>
        <taxon>Bacillales</taxon>
        <taxon>Paenibacillaceae</taxon>
        <taxon>Paenibacillus</taxon>
    </lineage>
</organism>
<dbReference type="RefSeq" id="WP_379317917.1">
    <property type="nucleotide sequence ID" value="NZ_JBHTLM010000003.1"/>
</dbReference>
<evidence type="ECO:0008006" key="3">
    <source>
        <dbReference type="Google" id="ProtNLM"/>
    </source>
</evidence>
<reference evidence="2" key="1">
    <citation type="journal article" date="2019" name="Int. J. Syst. Evol. Microbiol.">
        <title>The Global Catalogue of Microorganisms (GCM) 10K type strain sequencing project: providing services to taxonomists for standard genome sequencing and annotation.</title>
        <authorList>
            <consortium name="The Broad Institute Genomics Platform"/>
            <consortium name="The Broad Institute Genome Sequencing Center for Infectious Disease"/>
            <person name="Wu L."/>
            <person name="Ma J."/>
        </authorList>
    </citation>
    <scope>NUCLEOTIDE SEQUENCE [LARGE SCALE GENOMIC DNA]</scope>
    <source>
        <strain evidence="2">CCUG 59189</strain>
    </source>
</reference>
<name>A0ABW3RU49_9BACL</name>
<sequence length="127" mass="14687">MLLLVTGCYGSKESIVLQPATLSEIYPGNILKVNKVELLDGSSGERKVIEDQGKIKKWINLIKDIKLIPDSNQEDRVGFIYGISLYEEDELKLGFVLNHINKIYYKNNIEFEAHIQAFFEEQFEKEF</sequence>
<accession>A0ABW3RU49</accession>
<dbReference type="Proteomes" id="UP001597262">
    <property type="component" value="Unassembled WGS sequence"/>
</dbReference>
<proteinExistence type="predicted"/>